<dbReference type="FunFam" id="3.30.70.270:FF:000001">
    <property type="entry name" value="Diguanylate cyclase domain protein"/>
    <property type="match status" value="1"/>
</dbReference>
<evidence type="ECO:0000259" key="4">
    <source>
        <dbReference type="PROSITE" id="PS50887"/>
    </source>
</evidence>
<feature type="transmembrane region" description="Helical" evidence="3">
    <location>
        <begin position="18"/>
        <end position="39"/>
    </location>
</feature>
<comment type="catalytic activity">
    <reaction evidence="2">
        <text>2 GTP = 3',3'-c-di-GMP + 2 diphosphate</text>
        <dbReference type="Rhea" id="RHEA:24898"/>
        <dbReference type="ChEBI" id="CHEBI:33019"/>
        <dbReference type="ChEBI" id="CHEBI:37565"/>
        <dbReference type="ChEBI" id="CHEBI:58805"/>
        <dbReference type="EC" id="2.7.7.65"/>
    </reaction>
</comment>
<dbReference type="InterPro" id="IPR029016">
    <property type="entry name" value="GAF-like_dom_sf"/>
</dbReference>
<dbReference type="EMBL" id="AP021876">
    <property type="protein sequence ID" value="BBO86422.1"/>
    <property type="molecule type" value="Genomic_DNA"/>
</dbReference>
<dbReference type="Pfam" id="PF00990">
    <property type="entry name" value="GGDEF"/>
    <property type="match status" value="1"/>
</dbReference>
<dbReference type="Gene3D" id="3.30.450.40">
    <property type="match status" value="1"/>
</dbReference>
<dbReference type="SMART" id="SM00267">
    <property type="entry name" value="GGDEF"/>
    <property type="match status" value="1"/>
</dbReference>
<evidence type="ECO:0000313" key="6">
    <source>
        <dbReference type="Proteomes" id="UP000425960"/>
    </source>
</evidence>
<dbReference type="InterPro" id="IPR043128">
    <property type="entry name" value="Rev_trsase/Diguanyl_cyclase"/>
</dbReference>
<name>A0A5K8A1K9_9BACT</name>
<dbReference type="InterPro" id="IPR000160">
    <property type="entry name" value="GGDEF_dom"/>
</dbReference>
<dbReference type="CDD" id="cd01949">
    <property type="entry name" value="GGDEF"/>
    <property type="match status" value="1"/>
</dbReference>
<dbReference type="PANTHER" id="PTHR45138:SF9">
    <property type="entry name" value="DIGUANYLATE CYCLASE DGCM-RELATED"/>
    <property type="match status" value="1"/>
</dbReference>
<dbReference type="PROSITE" id="PS50887">
    <property type="entry name" value="GGDEF"/>
    <property type="match status" value="1"/>
</dbReference>
<dbReference type="NCBIfam" id="TIGR00254">
    <property type="entry name" value="GGDEF"/>
    <property type="match status" value="1"/>
</dbReference>
<dbReference type="Proteomes" id="UP000425960">
    <property type="component" value="Chromosome"/>
</dbReference>
<dbReference type="PANTHER" id="PTHR45138">
    <property type="entry name" value="REGULATORY COMPONENTS OF SENSORY TRANSDUCTION SYSTEM"/>
    <property type="match status" value="1"/>
</dbReference>
<dbReference type="GO" id="GO:0052621">
    <property type="term" value="F:diguanylate cyclase activity"/>
    <property type="evidence" value="ECO:0007669"/>
    <property type="project" value="UniProtKB-EC"/>
</dbReference>
<dbReference type="InterPro" id="IPR050469">
    <property type="entry name" value="Diguanylate_Cyclase"/>
</dbReference>
<organism evidence="5 6">
    <name type="scientific">Desulfosarcina ovata subsp. sediminis</name>
    <dbReference type="NCBI Taxonomy" id="885957"/>
    <lineage>
        <taxon>Bacteria</taxon>
        <taxon>Pseudomonadati</taxon>
        <taxon>Thermodesulfobacteriota</taxon>
        <taxon>Desulfobacteria</taxon>
        <taxon>Desulfobacterales</taxon>
        <taxon>Desulfosarcinaceae</taxon>
        <taxon>Desulfosarcina</taxon>
    </lineage>
</organism>
<proteinExistence type="predicted"/>
<dbReference type="KEGG" id="dov:DSCO28_69880"/>
<evidence type="ECO:0000313" key="5">
    <source>
        <dbReference type="EMBL" id="BBO86422.1"/>
    </source>
</evidence>
<keyword evidence="3" id="KW-0472">Membrane</keyword>
<dbReference type="RefSeq" id="WP_155325721.1">
    <property type="nucleotide sequence ID" value="NZ_AP021876.1"/>
</dbReference>
<dbReference type="SUPFAM" id="SSF55073">
    <property type="entry name" value="Nucleotide cyclase"/>
    <property type="match status" value="1"/>
</dbReference>
<dbReference type="InterPro" id="IPR029787">
    <property type="entry name" value="Nucleotide_cyclase"/>
</dbReference>
<dbReference type="GO" id="GO:0005886">
    <property type="term" value="C:plasma membrane"/>
    <property type="evidence" value="ECO:0007669"/>
    <property type="project" value="TreeGrafter"/>
</dbReference>
<evidence type="ECO:0000256" key="2">
    <source>
        <dbReference type="ARBA" id="ARBA00034247"/>
    </source>
</evidence>
<keyword evidence="3" id="KW-1133">Transmembrane helix</keyword>
<dbReference type="AlphaFoldDB" id="A0A5K8A1K9"/>
<protein>
    <recommendedName>
        <fullName evidence="1">diguanylate cyclase</fullName>
        <ecNumber evidence="1">2.7.7.65</ecNumber>
    </recommendedName>
</protein>
<reference evidence="5 6" key="1">
    <citation type="submission" date="2019-11" db="EMBL/GenBank/DDBJ databases">
        <title>Comparative genomics of hydrocarbon-degrading Desulfosarcina strains.</title>
        <authorList>
            <person name="Watanabe M."/>
            <person name="Kojima H."/>
            <person name="Fukui M."/>
        </authorList>
    </citation>
    <scope>NUCLEOTIDE SEQUENCE [LARGE SCALE GENOMIC DNA]</scope>
    <source>
        <strain evidence="5 6">28bB2T</strain>
    </source>
</reference>
<sequence>MRIALQLDELYREQSRQWFILGGFCFLALSIATILSLLASRYLLSLVRKGEAYLESQVKNRTREIEILQNFATQLTACHSIEEMLAVVKLIATMLLPQFTGALAVTRSSRDKIEIVQSWNGEWNGLPQYTPDECWAMRTGKAHLSDIATGNVVCRHSPGDTGKTLCIPLIALGETHGVIHFSGSETDNWTAAKRQLALSIAEHTSLTLANLQLRDSLRQQAIRDPLTGLYNRRYLLETMEHELSRAIRRNLSLGIIMIDLDHFKNFNDEHGHDTGDFVLSEFGRLARIILRKEDIPCRFGGEEFTVLLPETNREGTYEVAIKLVKKIREHDFVFGSQSYGPVTLSIGVATFPQNGKSTDQLLKSADNALYEAKKMGRDRAVLAEVSN</sequence>
<dbReference type="Gene3D" id="3.30.70.270">
    <property type="match status" value="1"/>
</dbReference>
<dbReference type="GO" id="GO:1902201">
    <property type="term" value="P:negative regulation of bacterial-type flagellum-dependent cell motility"/>
    <property type="evidence" value="ECO:0007669"/>
    <property type="project" value="TreeGrafter"/>
</dbReference>
<evidence type="ECO:0000256" key="1">
    <source>
        <dbReference type="ARBA" id="ARBA00012528"/>
    </source>
</evidence>
<dbReference type="GO" id="GO:0043709">
    <property type="term" value="P:cell adhesion involved in single-species biofilm formation"/>
    <property type="evidence" value="ECO:0007669"/>
    <property type="project" value="TreeGrafter"/>
</dbReference>
<dbReference type="EC" id="2.7.7.65" evidence="1"/>
<keyword evidence="3" id="KW-0812">Transmembrane</keyword>
<feature type="domain" description="GGDEF" evidence="4">
    <location>
        <begin position="251"/>
        <end position="385"/>
    </location>
</feature>
<evidence type="ECO:0000256" key="3">
    <source>
        <dbReference type="SAM" id="Phobius"/>
    </source>
</evidence>
<accession>A0A5K8A1K9</accession>
<gene>
    <name evidence="5" type="ORF">DSCO28_69880</name>
</gene>
<dbReference type="SUPFAM" id="SSF55781">
    <property type="entry name" value="GAF domain-like"/>
    <property type="match status" value="1"/>
</dbReference>